<keyword evidence="1" id="KW-0812">Transmembrane</keyword>
<evidence type="ECO:0000259" key="2">
    <source>
        <dbReference type="Pfam" id="PF00497"/>
    </source>
</evidence>
<protein>
    <recommendedName>
        <fullName evidence="2">Solute-binding protein family 3/N-terminal domain-containing protein</fullName>
    </recommendedName>
</protein>
<sequence length="361" mass="41966">MNIHHNTTNTTIKVLVLVGSEPLAEKITFSDGSVQYRGLYYDMWSVMKKSLTTKYQFEEEFQVNSDYNQIIDSINKGTYDICIAPFTPNFERVDKVNFTNSIISDSPSILHFKRLNYFNTIYELIKEVFILPLLIIILLGLIIGTLFYYVEKDGWNALGIKKAHYFRKAFLTIVSSFFGESGFLTGTNTLHIYNIMVIIFILMLSTIITMYVQANATSKMIELNSQGYYNRQTIKGKHFITQTGYDDGRQVEQWGGKVTYVDKPVDIIVKEFIENPSKYNGVVLDRTESYYYVDLYKYTHPDLTISYSDFGYIDQCFPINKNRVDFLTDVDLQIMNIQTYGFTEKICREYRDQSLVNLCVH</sequence>
<keyword evidence="1" id="KW-0472">Membrane</keyword>
<feature type="domain" description="Solute-binding protein family 3/N-terminal" evidence="2">
    <location>
        <begin position="18"/>
        <end position="350"/>
    </location>
</feature>
<evidence type="ECO:0000256" key="1">
    <source>
        <dbReference type="SAM" id="Phobius"/>
    </source>
</evidence>
<dbReference type="Pfam" id="PF00497">
    <property type="entry name" value="SBP_bac_3"/>
    <property type="match status" value="1"/>
</dbReference>
<name>A0A6C0HH95_9ZZZZ</name>
<keyword evidence="1" id="KW-1133">Transmembrane helix</keyword>
<dbReference type="EMBL" id="MN739954">
    <property type="protein sequence ID" value="QHT79760.1"/>
    <property type="molecule type" value="Genomic_DNA"/>
</dbReference>
<evidence type="ECO:0000313" key="3">
    <source>
        <dbReference type="EMBL" id="QHT79760.1"/>
    </source>
</evidence>
<proteinExistence type="predicted"/>
<accession>A0A6C0HH95</accession>
<feature type="transmembrane region" description="Helical" evidence="1">
    <location>
        <begin position="192"/>
        <end position="212"/>
    </location>
</feature>
<feature type="transmembrane region" description="Helical" evidence="1">
    <location>
        <begin position="129"/>
        <end position="149"/>
    </location>
</feature>
<organism evidence="3">
    <name type="scientific">viral metagenome</name>
    <dbReference type="NCBI Taxonomy" id="1070528"/>
    <lineage>
        <taxon>unclassified sequences</taxon>
        <taxon>metagenomes</taxon>
        <taxon>organismal metagenomes</taxon>
    </lineage>
</organism>
<dbReference type="SUPFAM" id="SSF53850">
    <property type="entry name" value="Periplasmic binding protein-like II"/>
    <property type="match status" value="1"/>
</dbReference>
<dbReference type="Gene3D" id="3.40.190.10">
    <property type="entry name" value="Periplasmic binding protein-like II"/>
    <property type="match status" value="1"/>
</dbReference>
<dbReference type="AlphaFoldDB" id="A0A6C0HH95"/>
<reference evidence="3" key="1">
    <citation type="journal article" date="2020" name="Nature">
        <title>Giant virus diversity and host interactions through global metagenomics.</title>
        <authorList>
            <person name="Schulz F."/>
            <person name="Roux S."/>
            <person name="Paez-Espino D."/>
            <person name="Jungbluth S."/>
            <person name="Walsh D.A."/>
            <person name="Denef V.J."/>
            <person name="McMahon K.D."/>
            <person name="Konstantinidis K.T."/>
            <person name="Eloe-Fadrosh E.A."/>
            <person name="Kyrpides N.C."/>
            <person name="Woyke T."/>
        </authorList>
    </citation>
    <scope>NUCLEOTIDE SEQUENCE</scope>
    <source>
        <strain evidence="3">GVMAG-M-3300023184-101</strain>
    </source>
</reference>
<dbReference type="InterPro" id="IPR001638">
    <property type="entry name" value="Solute-binding_3/MltF_N"/>
</dbReference>